<proteinExistence type="predicted"/>
<dbReference type="PANTHER" id="PTHR36971:SF1">
    <property type="entry name" value="METHYLTRANSFERASE DOMAIN-CONTAINING PROTEIN"/>
    <property type="match status" value="1"/>
</dbReference>
<evidence type="ECO:0000313" key="3">
    <source>
        <dbReference type="EMBL" id="ELR20699.1"/>
    </source>
</evidence>
<protein>
    <recommendedName>
        <fullName evidence="2">C3H1-type domain-containing protein</fullName>
    </recommendedName>
</protein>
<feature type="zinc finger region" description="C3H1-type" evidence="1">
    <location>
        <begin position="12"/>
        <end position="38"/>
    </location>
</feature>
<dbReference type="InterPro" id="IPR000571">
    <property type="entry name" value="Znf_CCCH"/>
</dbReference>
<dbReference type="PROSITE" id="PS50103">
    <property type="entry name" value="ZF_C3H1"/>
    <property type="match status" value="1"/>
</dbReference>
<dbReference type="SUPFAM" id="SSF53335">
    <property type="entry name" value="S-adenosyl-L-methionine-dependent methyltransferases"/>
    <property type="match status" value="1"/>
</dbReference>
<dbReference type="Pfam" id="PF13679">
    <property type="entry name" value="Methyltransf_32"/>
    <property type="match status" value="1"/>
</dbReference>
<evidence type="ECO:0000313" key="4">
    <source>
        <dbReference type="Proteomes" id="UP000011083"/>
    </source>
</evidence>
<gene>
    <name evidence="3" type="ORF">ACA1_054450</name>
</gene>
<dbReference type="PANTHER" id="PTHR36971">
    <property type="entry name" value="UNNAMED PRODUCT"/>
    <property type="match status" value="1"/>
</dbReference>
<dbReference type="InterPro" id="IPR025714">
    <property type="entry name" value="Methyltranfer_dom"/>
</dbReference>
<dbReference type="OrthoDB" id="7459479at2759"/>
<dbReference type="Proteomes" id="UP000011083">
    <property type="component" value="Unassembled WGS sequence"/>
</dbReference>
<dbReference type="GO" id="GO:0008270">
    <property type="term" value="F:zinc ion binding"/>
    <property type="evidence" value="ECO:0007669"/>
    <property type="project" value="UniProtKB-KW"/>
</dbReference>
<dbReference type="VEuPathDB" id="AmoebaDB:ACA1_054450"/>
<dbReference type="InterPro" id="IPR029063">
    <property type="entry name" value="SAM-dependent_MTases_sf"/>
</dbReference>
<dbReference type="AlphaFoldDB" id="L8H5C0"/>
<name>L8H5C0_ACACF</name>
<dbReference type="RefSeq" id="XP_004344102.1">
    <property type="nucleotide sequence ID" value="XM_004344052.1"/>
</dbReference>
<organism evidence="3 4">
    <name type="scientific">Acanthamoeba castellanii (strain ATCC 30010 / Neff)</name>
    <dbReference type="NCBI Taxonomy" id="1257118"/>
    <lineage>
        <taxon>Eukaryota</taxon>
        <taxon>Amoebozoa</taxon>
        <taxon>Discosea</taxon>
        <taxon>Longamoebia</taxon>
        <taxon>Centramoebida</taxon>
        <taxon>Acanthamoebidae</taxon>
        <taxon>Acanthamoeba</taxon>
    </lineage>
</organism>
<evidence type="ECO:0000256" key="1">
    <source>
        <dbReference type="PROSITE-ProRule" id="PRU00723"/>
    </source>
</evidence>
<sequence length="243" mass="27417">MQTSTGAAGEGENATALCKFWANAKCKGGGCRFRHAFLDEAERQHSAELRRHKEELKQRQHDPLDPFEDKLPRSTRALVFGEWLVKTFGAERLRQGSGVVDVAGGKGYLSFQLQCAGHDVPTTLIEPRPAKLHRKQVKSLNLRVERLEAETARTILRDCSAVVGLHSDQATEPIVDFALAHNKCFAVVPCCVFPSQFPDRRLKDGRRVVVPEEFIRYLMEKDARIKVDYLEMAGRNKVVYMLP</sequence>
<dbReference type="KEGG" id="acan:ACA1_054450"/>
<accession>L8H5C0</accession>
<evidence type="ECO:0000259" key="2">
    <source>
        <dbReference type="PROSITE" id="PS50103"/>
    </source>
</evidence>
<keyword evidence="4" id="KW-1185">Reference proteome</keyword>
<keyword evidence="1" id="KW-0863">Zinc-finger</keyword>
<feature type="domain" description="C3H1-type" evidence="2">
    <location>
        <begin position="12"/>
        <end position="38"/>
    </location>
</feature>
<reference evidence="3 4" key="1">
    <citation type="journal article" date="2013" name="Genome Biol.">
        <title>Genome of Acanthamoeba castellanii highlights extensive lateral gene transfer and early evolution of tyrosine kinase signaling.</title>
        <authorList>
            <person name="Clarke M."/>
            <person name="Lohan A.J."/>
            <person name="Liu B."/>
            <person name="Lagkouvardos I."/>
            <person name="Roy S."/>
            <person name="Zafar N."/>
            <person name="Bertelli C."/>
            <person name="Schilde C."/>
            <person name="Kianianmomeni A."/>
            <person name="Burglin T.R."/>
            <person name="Frech C."/>
            <person name="Turcotte B."/>
            <person name="Kopec K.O."/>
            <person name="Synnott J.M."/>
            <person name="Choo C."/>
            <person name="Paponov I."/>
            <person name="Finkler A."/>
            <person name="Soon Heng Tan C."/>
            <person name="Hutchins A.P."/>
            <person name="Weinmeier T."/>
            <person name="Rattei T."/>
            <person name="Chu J.S."/>
            <person name="Gimenez G."/>
            <person name="Irimia M."/>
            <person name="Rigden D.J."/>
            <person name="Fitzpatrick D.A."/>
            <person name="Lorenzo-Morales J."/>
            <person name="Bateman A."/>
            <person name="Chiu C.H."/>
            <person name="Tang P."/>
            <person name="Hegemann P."/>
            <person name="Fromm H."/>
            <person name="Raoult D."/>
            <person name="Greub G."/>
            <person name="Miranda-Saavedra D."/>
            <person name="Chen N."/>
            <person name="Nash P."/>
            <person name="Ginger M.L."/>
            <person name="Horn M."/>
            <person name="Schaap P."/>
            <person name="Caler L."/>
            <person name="Loftus B."/>
        </authorList>
    </citation>
    <scope>NUCLEOTIDE SEQUENCE [LARGE SCALE GENOMIC DNA]</scope>
    <source>
        <strain evidence="3 4">Neff</strain>
    </source>
</reference>
<dbReference type="GeneID" id="14921569"/>
<keyword evidence="1" id="KW-0479">Metal-binding</keyword>
<dbReference type="EMBL" id="KB007909">
    <property type="protein sequence ID" value="ELR20699.1"/>
    <property type="molecule type" value="Genomic_DNA"/>
</dbReference>
<keyword evidence="1" id="KW-0862">Zinc</keyword>